<evidence type="ECO:0000313" key="3">
    <source>
        <dbReference type="WBParaSite" id="ACRNAN_scaffold221.g8616.t1"/>
    </source>
</evidence>
<name>A0A914DD70_9BILA</name>
<organism evidence="2 3">
    <name type="scientific">Acrobeloides nanus</name>
    <dbReference type="NCBI Taxonomy" id="290746"/>
    <lineage>
        <taxon>Eukaryota</taxon>
        <taxon>Metazoa</taxon>
        <taxon>Ecdysozoa</taxon>
        <taxon>Nematoda</taxon>
        <taxon>Chromadorea</taxon>
        <taxon>Rhabditida</taxon>
        <taxon>Tylenchina</taxon>
        <taxon>Cephalobomorpha</taxon>
        <taxon>Cephaloboidea</taxon>
        <taxon>Cephalobidae</taxon>
        <taxon>Acrobeloides</taxon>
    </lineage>
</organism>
<keyword evidence="2" id="KW-1185">Reference proteome</keyword>
<dbReference type="AlphaFoldDB" id="A0A914DD70"/>
<feature type="compositionally biased region" description="Basic and acidic residues" evidence="1">
    <location>
        <begin position="37"/>
        <end position="61"/>
    </location>
</feature>
<proteinExistence type="predicted"/>
<evidence type="ECO:0000313" key="2">
    <source>
        <dbReference type="Proteomes" id="UP000887540"/>
    </source>
</evidence>
<dbReference type="Proteomes" id="UP000887540">
    <property type="component" value="Unplaced"/>
</dbReference>
<accession>A0A914DD70</accession>
<protein>
    <submittedName>
        <fullName evidence="3">Uncharacterized protein</fullName>
    </submittedName>
</protein>
<evidence type="ECO:0000256" key="1">
    <source>
        <dbReference type="SAM" id="MobiDB-lite"/>
    </source>
</evidence>
<reference evidence="3" key="1">
    <citation type="submission" date="2022-11" db="UniProtKB">
        <authorList>
            <consortium name="WormBaseParasite"/>
        </authorList>
    </citation>
    <scope>IDENTIFICATION</scope>
</reference>
<dbReference type="WBParaSite" id="ACRNAN_scaffold221.g8616.t1">
    <property type="protein sequence ID" value="ACRNAN_scaffold221.g8616.t1"/>
    <property type="gene ID" value="ACRNAN_scaffold221.g8616"/>
</dbReference>
<sequence length="119" mass="13647">MDHVYTVHDTRPCTWPRGRSRTRDLTLMLIPPPERVSSSKDDFFPKSLSLREDSSDPETTRVAHGPRYCICPLRRQLARVVSDTEPIPSPSRLTLPPTSKEAHLILREDVSRFTSSMFI</sequence>
<feature type="region of interest" description="Disordered" evidence="1">
    <location>
        <begin position="32"/>
        <end position="61"/>
    </location>
</feature>